<proteinExistence type="predicted"/>
<evidence type="ECO:0000313" key="1">
    <source>
        <dbReference type="EMBL" id="KAH6944561.1"/>
    </source>
</evidence>
<sequence>MSHVEKTFHSLRDATIAKQFLSSCFSLLRVFLKQRSCQVHDTLAKNAKCSLEAENITNLGREKLTKESMPEPSHKDDPPKMAPRTSNLCFLCDRTVHRASECWTQTTENSTGHGMSS</sequence>
<comment type="caution">
    <text evidence="1">The sequence shown here is derived from an EMBL/GenBank/DDBJ whole genome shotgun (WGS) entry which is preliminary data.</text>
</comment>
<reference evidence="1" key="1">
    <citation type="submission" date="2020-05" db="EMBL/GenBank/DDBJ databases">
        <title>Large-scale comparative analyses of tick genomes elucidate their genetic diversity and vector capacities.</title>
        <authorList>
            <person name="Jia N."/>
            <person name="Wang J."/>
            <person name="Shi W."/>
            <person name="Du L."/>
            <person name="Sun Y."/>
            <person name="Zhan W."/>
            <person name="Jiang J."/>
            <person name="Wang Q."/>
            <person name="Zhang B."/>
            <person name="Ji P."/>
            <person name="Sakyi L.B."/>
            <person name="Cui X."/>
            <person name="Yuan T."/>
            <person name="Jiang B."/>
            <person name="Yang W."/>
            <person name="Lam T.T.-Y."/>
            <person name="Chang Q."/>
            <person name="Ding S."/>
            <person name="Wang X."/>
            <person name="Zhu J."/>
            <person name="Ruan X."/>
            <person name="Zhao L."/>
            <person name="Wei J."/>
            <person name="Que T."/>
            <person name="Du C."/>
            <person name="Cheng J."/>
            <person name="Dai P."/>
            <person name="Han X."/>
            <person name="Huang E."/>
            <person name="Gao Y."/>
            <person name="Liu J."/>
            <person name="Shao H."/>
            <person name="Ye R."/>
            <person name="Li L."/>
            <person name="Wei W."/>
            <person name="Wang X."/>
            <person name="Wang C."/>
            <person name="Yang T."/>
            <person name="Huo Q."/>
            <person name="Li W."/>
            <person name="Guo W."/>
            <person name="Chen H."/>
            <person name="Zhou L."/>
            <person name="Ni X."/>
            <person name="Tian J."/>
            <person name="Zhou Y."/>
            <person name="Sheng Y."/>
            <person name="Liu T."/>
            <person name="Pan Y."/>
            <person name="Xia L."/>
            <person name="Li J."/>
            <person name="Zhao F."/>
            <person name="Cao W."/>
        </authorList>
    </citation>
    <scope>NUCLEOTIDE SEQUENCE</scope>
    <source>
        <strain evidence="1">Hyas-2018</strain>
    </source>
</reference>
<dbReference type="EMBL" id="CM023481">
    <property type="protein sequence ID" value="KAH6944561.1"/>
    <property type="molecule type" value="Genomic_DNA"/>
</dbReference>
<keyword evidence="2" id="KW-1185">Reference proteome</keyword>
<accession>A0ACB7TE96</accession>
<gene>
    <name evidence="1" type="ORF">HPB50_003987</name>
</gene>
<dbReference type="Proteomes" id="UP000821845">
    <property type="component" value="Chromosome 1"/>
</dbReference>
<organism evidence="1 2">
    <name type="scientific">Hyalomma asiaticum</name>
    <name type="common">Tick</name>
    <dbReference type="NCBI Taxonomy" id="266040"/>
    <lineage>
        <taxon>Eukaryota</taxon>
        <taxon>Metazoa</taxon>
        <taxon>Ecdysozoa</taxon>
        <taxon>Arthropoda</taxon>
        <taxon>Chelicerata</taxon>
        <taxon>Arachnida</taxon>
        <taxon>Acari</taxon>
        <taxon>Parasitiformes</taxon>
        <taxon>Ixodida</taxon>
        <taxon>Ixodoidea</taxon>
        <taxon>Ixodidae</taxon>
        <taxon>Hyalomminae</taxon>
        <taxon>Hyalomma</taxon>
    </lineage>
</organism>
<name>A0ACB7TE96_HYAAI</name>
<protein>
    <submittedName>
        <fullName evidence="1">Uncharacterized protein</fullName>
    </submittedName>
</protein>
<evidence type="ECO:0000313" key="2">
    <source>
        <dbReference type="Proteomes" id="UP000821845"/>
    </source>
</evidence>